<feature type="signal peptide" evidence="2">
    <location>
        <begin position="1"/>
        <end position="22"/>
    </location>
</feature>
<protein>
    <recommendedName>
        <fullName evidence="5">TrbC/VIRB2 family protein</fullName>
    </recommendedName>
</protein>
<organism evidence="3 4">
    <name type="scientific">Candidatus Chaera renei</name>
    <dbReference type="NCBI Taxonomy" id="2506947"/>
    <lineage>
        <taxon>Bacteria</taxon>
        <taxon>Candidatus Saccharimonadota</taxon>
        <taxon>Candidatus Saccharimonadia</taxon>
        <taxon>Candidatus Saccharimonadales</taxon>
        <taxon>Candidatus Saccharimonadaceae</taxon>
        <taxon>Candidatus Chaera</taxon>
    </lineage>
</organism>
<dbReference type="AlphaFoldDB" id="A0A4Q0AJ28"/>
<keyword evidence="4" id="KW-1185">Reference proteome</keyword>
<gene>
    <name evidence="3" type="ORF">EOT04_01710</name>
</gene>
<dbReference type="EMBL" id="SCKW01000013">
    <property type="protein sequence ID" value="RWZ79417.1"/>
    <property type="molecule type" value="Genomic_DNA"/>
</dbReference>
<evidence type="ECO:0008006" key="5">
    <source>
        <dbReference type="Google" id="ProtNLM"/>
    </source>
</evidence>
<dbReference type="Pfam" id="PF18895">
    <property type="entry name" value="T4SS_pilin"/>
    <property type="match status" value="1"/>
</dbReference>
<sequence>MKKLFLSLSLLAALALPAPAAAVEVFTPCTDATAAKTSICKATASDTLFNSQGTGLINRIINLLLFVGGLIAVVMVIIGGIRYITSGGDPNSLTAAKNTVMYALIGLVIVMLSYALVNFVVTRVIK</sequence>
<keyword evidence="2" id="KW-0732">Signal</keyword>
<reference evidence="3" key="1">
    <citation type="submission" date="2019-01" db="EMBL/GenBank/DDBJ databases">
        <title>Genomic signatures and co-occurrence patterns of the ultra-small Saccharimodia (Patescibacteria phylum) suggest a symbiotic lifestyle.</title>
        <authorList>
            <person name="Lemos L."/>
            <person name="Medeiros J."/>
            <person name="Andreote F."/>
            <person name="Fernandes G."/>
            <person name="Varani A."/>
            <person name="Oliveira G."/>
            <person name="Pylro V."/>
        </authorList>
    </citation>
    <scope>NUCLEOTIDE SEQUENCE [LARGE SCALE GENOMIC DNA]</scope>
    <source>
        <strain evidence="3">AMD01</strain>
    </source>
</reference>
<feature type="chain" id="PRO_5020646161" description="TrbC/VIRB2 family protein" evidence="2">
    <location>
        <begin position="23"/>
        <end position="126"/>
    </location>
</feature>
<dbReference type="Proteomes" id="UP000289269">
    <property type="component" value="Unassembled WGS sequence"/>
</dbReference>
<evidence type="ECO:0000313" key="3">
    <source>
        <dbReference type="EMBL" id="RWZ79417.1"/>
    </source>
</evidence>
<keyword evidence="1" id="KW-0812">Transmembrane</keyword>
<feature type="transmembrane region" description="Helical" evidence="1">
    <location>
        <begin position="60"/>
        <end position="81"/>
    </location>
</feature>
<name>A0A4Q0AJ28_9BACT</name>
<evidence type="ECO:0000256" key="2">
    <source>
        <dbReference type="SAM" id="SignalP"/>
    </source>
</evidence>
<feature type="transmembrane region" description="Helical" evidence="1">
    <location>
        <begin position="102"/>
        <end position="121"/>
    </location>
</feature>
<dbReference type="InterPro" id="IPR043993">
    <property type="entry name" value="T4SS_pilin"/>
</dbReference>
<accession>A0A4Q0AJ28</accession>
<keyword evidence="1" id="KW-1133">Transmembrane helix</keyword>
<proteinExistence type="predicted"/>
<comment type="caution">
    <text evidence="3">The sequence shown here is derived from an EMBL/GenBank/DDBJ whole genome shotgun (WGS) entry which is preliminary data.</text>
</comment>
<evidence type="ECO:0000313" key="4">
    <source>
        <dbReference type="Proteomes" id="UP000289269"/>
    </source>
</evidence>
<keyword evidence="1" id="KW-0472">Membrane</keyword>
<evidence type="ECO:0000256" key="1">
    <source>
        <dbReference type="SAM" id="Phobius"/>
    </source>
</evidence>